<proteinExistence type="predicted"/>
<accession>A0A0H3ZZ15</accession>
<reference evidence="1" key="1">
    <citation type="journal article" date="2015" name="MBio">
        <title>Eco-Evolutionary Dynamics of Episomes among Ecologically Cohesive Bacterial Populations.</title>
        <authorList>
            <person name="Xue H."/>
            <person name="Cordero O.X."/>
            <person name="Camas F.M."/>
            <person name="Trimble W."/>
            <person name="Meyer F."/>
            <person name="Guglielmini J."/>
            <person name="Rocha E.P."/>
            <person name="Polz M.F."/>
        </authorList>
    </citation>
    <scope>NUCLEOTIDE SEQUENCE</scope>
    <source>
        <strain evidence="1">FF_59</strain>
    </source>
</reference>
<name>A0A0H3ZZ15_9VIBR</name>
<sequence>MVLRAGLTTACGRAFGLNSFSASVEAIEDITRTKKMPLG</sequence>
<protein>
    <submittedName>
        <fullName evidence="1">Uncharacterized protein</fullName>
    </submittedName>
</protein>
<organism evidence="1">
    <name type="scientific">Vibrio tasmaniensis</name>
    <dbReference type="NCBI Taxonomy" id="212663"/>
    <lineage>
        <taxon>Bacteria</taxon>
        <taxon>Pseudomonadati</taxon>
        <taxon>Pseudomonadota</taxon>
        <taxon>Gammaproteobacteria</taxon>
        <taxon>Vibrionales</taxon>
        <taxon>Vibrionaceae</taxon>
        <taxon>Vibrio</taxon>
    </lineage>
</organism>
<evidence type="ECO:0000313" key="1">
    <source>
        <dbReference type="EMBL" id="AKN39872.1"/>
    </source>
</evidence>
<dbReference type="AlphaFoldDB" id="A0A0H3ZZ15"/>
<dbReference type="EMBL" id="KP795670">
    <property type="protein sequence ID" value="AKN39872.1"/>
    <property type="molecule type" value="Genomic_DNA"/>
</dbReference>